<dbReference type="PROSITE" id="PS50012">
    <property type="entry name" value="RCC1_3"/>
    <property type="match status" value="1"/>
</dbReference>
<dbReference type="InterPro" id="IPR000408">
    <property type="entry name" value="Reg_chr_condens"/>
</dbReference>
<dbReference type="EMBL" id="KB467942">
    <property type="protein sequence ID" value="PCH38606.1"/>
    <property type="molecule type" value="Genomic_DNA"/>
</dbReference>
<feature type="region of interest" description="Disordered" evidence="2">
    <location>
        <begin position="65"/>
        <end position="87"/>
    </location>
</feature>
<organism evidence="4 5">
    <name type="scientific">Wolfiporia cocos (strain MD-104)</name>
    <name type="common">Brown rot fungus</name>
    <dbReference type="NCBI Taxonomy" id="742152"/>
    <lineage>
        <taxon>Eukaryota</taxon>
        <taxon>Fungi</taxon>
        <taxon>Dikarya</taxon>
        <taxon>Basidiomycota</taxon>
        <taxon>Agaricomycotina</taxon>
        <taxon>Agaricomycetes</taxon>
        <taxon>Polyporales</taxon>
        <taxon>Phaeolaceae</taxon>
        <taxon>Wolfiporia</taxon>
    </lineage>
</organism>
<evidence type="ECO:0000256" key="1">
    <source>
        <dbReference type="PROSITE-ProRule" id="PRU00235"/>
    </source>
</evidence>
<sequence length="611" mass="65151">MLRSTGRALHKVSRGYGSHTANRLHTQASRVRNTGYVLIGASAAVAATAGTLWYSSNLLIHNDAPPAEMDRAGKKQKQPANALSSDQDTLNTLVWGSNKNHVLDLDGQTPESIRTPAAAAWLEDVALRDLALHERHAACVDARGDVYQWGDGFSGRPGSSSSGKPSLTLRGKNIVRVQATPARVFALSASGRIYVLSSAAAEQTLPPGTPTPASSPWWGTGWLWGEEEQVDFAEIVPSAKLGWGEKFVAIAAGTDHLLALTSAGRTFAHPVNLSANAYGQLGFRRCDVPAPASPAHPHFPHGHRRIPLDLVPKSVKDPYAKATPAIRRSSSSDGGNGEEREKEQEQNLDDRSIRFSDKLFEVPALKGVKVEGIAAGARTSFVRTDKGRVLGWGANEFGQIGLGGNVALDTISVPTEVILWRTTPAAMRTTCLDVFAGGDLTLFTVERADGTAMPYVDVLACGNGQYGGLGNAQFSNAQGAPVKARNVSGLLEYSEKHNNLQPVMPYDISVSPTGHVLLTLDTLARGGPGAAGRDIVAWGANYAYELGNGRRGSVATPTVMLDADGQRFMLARRNASAVKDLQGKVWKKNVEVEQRAVAGWGGSVVYWKICS</sequence>
<dbReference type="OMA" id="YDQPHEI"/>
<feature type="region of interest" description="Disordered" evidence="2">
    <location>
        <begin position="321"/>
        <end position="350"/>
    </location>
</feature>
<keyword evidence="3" id="KW-0812">Transmembrane</keyword>
<accession>A0A2H3J8S7</accession>
<dbReference type="Proteomes" id="UP000218811">
    <property type="component" value="Unassembled WGS sequence"/>
</dbReference>
<name>A0A2H3J8S7_WOLCO</name>
<evidence type="ECO:0000256" key="2">
    <source>
        <dbReference type="SAM" id="MobiDB-lite"/>
    </source>
</evidence>
<evidence type="ECO:0000256" key="3">
    <source>
        <dbReference type="SAM" id="Phobius"/>
    </source>
</evidence>
<dbReference type="Gene3D" id="2.130.10.30">
    <property type="entry name" value="Regulator of chromosome condensation 1/beta-lactamase-inhibitor protein II"/>
    <property type="match status" value="1"/>
</dbReference>
<keyword evidence="3" id="KW-1133">Transmembrane helix</keyword>
<dbReference type="OrthoDB" id="10256179at2759"/>
<feature type="region of interest" description="Disordered" evidence="2">
    <location>
        <begin position="1"/>
        <end position="26"/>
    </location>
</feature>
<dbReference type="InterPro" id="IPR053245">
    <property type="entry name" value="MitoProcess-Associated"/>
</dbReference>
<dbReference type="GO" id="GO:0005743">
    <property type="term" value="C:mitochondrial inner membrane"/>
    <property type="evidence" value="ECO:0007669"/>
    <property type="project" value="TreeGrafter"/>
</dbReference>
<evidence type="ECO:0000313" key="4">
    <source>
        <dbReference type="EMBL" id="PCH38606.1"/>
    </source>
</evidence>
<dbReference type="PANTHER" id="PTHR47563:SF1">
    <property type="entry name" value="PROTEIN FMP25, MITOCHONDRIAL"/>
    <property type="match status" value="1"/>
</dbReference>
<dbReference type="SUPFAM" id="SSF50985">
    <property type="entry name" value="RCC1/BLIP-II"/>
    <property type="match status" value="1"/>
</dbReference>
<evidence type="ECO:0000313" key="5">
    <source>
        <dbReference type="Proteomes" id="UP000218811"/>
    </source>
</evidence>
<dbReference type="AlphaFoldDB" id="A0A2H3J8S7"/>
<dbReference type="STRING" id="742152.A0A2H3J8S7"/>
<keyword evidence="5" id="KW-1185">Reference proteome</keyword>
<dbReference type="Pfam" id="PF13540">
    <property type="entry name" value="RCC1_2"/>
    <property type="match status" value="1"/>
</dbReference>
<dbReference type="GO" id="GO:0034551">
    <property type="term" value="P:mitochondrial respiratory chain complex III assembly"/>
    <property type="evidence" value="ECO:0007669"/>
    <property type="project" value="TreeGrafter"/>
</dbReference>
<feature type="compositionally biased region" description="Basic and acidic residues" evidence="2">
    <location>
        <begin position="337"/>
        <end position="350"/>
    </location>
</feature>
<feature type="repeat" description="RCC1" evidence="1">
    <location>
        <begin position="387"/>
        <end position="447"/>
    </location>
</feature>
<proteinExistence type="predicted"/>
<keyword evidence="3" id="KW-0472">Membrane</keyword>
<dbReference type="InterPro" id="IPR009091">
    <property type="entry name" value="RCC1/BLIP-II"/>
</dbReference>
<protein>
    <submittedName>
        <fullName evidence="4">RCC1/BLIP-II</fullName>
    </submittedName>
</protein>
<feature type="transmembrane region" description="Helical" evidence="3">
    <location>
        <begin position="35"/>
        <end position="54"/>
    </location>
</feature>
<dbReference type="PANTHER" id="PTHR47563">
    <property type="entry name" value="PROTEIN FMP25, MITOCHONDRIAL"/>
    <property type="match status" value="1"/>
</dbReference>
<gene>
    <name evidence="4" type="ORF">WOLCODRAFT_136356</name>
</gene>
<feature type="compositionally biased region" description="Polar residues" evidence="2">
    <location>
        <begin position="78"/>
        <end position="87"/>
    </location>
</feature>
<reference evidence="4 5" key="1">
    <citation type="journal article" date="2012" name="Science">
        <title>The Paleozoic origin of enzymatic lignin decomposition reconstructed from 31 fungal genomes.</title>
        <authorList>
            <person name="Floudas D."/>
            <person name="Binder M."/>
            <person name="Riley R."/>
            <person name="Barry K."/>
            <person name="Blanchette R.A."/>
            <person name="Henrissat B."/>
            <person name="Martinez A.T."/>
            <person name="Otillar R."/>
            <person name="Spatafora J.W."/>
            <person name="Yadav J.S."/>
            <person name="Aerts A."/>
            <person name="Benoit I."/>
            <person name="Boyd A."/>
            <person name="Carlson A."/>
            <person name="Copeland A."/>
            <person name="Coutinho P.M."/>
            <person name="de Vries R.P."/>
            <person name="Ferreira P."/>
            <person name="Findley K."/>
            <person name="Foster B."/>
            <person name="Gaskell J."/>
            <person name="Glotzer D."/>
            <person name="Gorecki P."/>
            <person name="Heitman J."/>
            <person name="Hesse C."/>
            <person name="Hori C."/>
            <person name="Igarashi K."/>
            <person name="Jurgens J.A."/>
            <person name="Kallen N."/>
            <person name="Kersten P."/>
            <person name="Kohler A."/>
            <person name="Kuees U."/>
            <person name="Kumar T.K.A."/>
            <person name="Kuo A."/>
            <person name="LaButti K."/>
            <person name="Larrondo L.F."/>
            <person name="Lindquist E."/>
            <person name="Ling A."/>
            <person name="Lombard V."/>
            <person name="Lucas S."/>
            <person name="Lundell T."/>
            <person name="Martin R."/>
            <person name="McLaughlin D.J."/>
            <person name="Morgenstern I."/>
            <person name="Morin E."/>
            <person name="Murat C."/>
            <person name="Nagy L.G."/>
            <person name="Nolan M."/>
            <person name="Ohm R.A."/>
            <person name="Patyshakuliyeva A."/>
            <person name="Rokas A."/>
            <person name="Ruiz-Duenas F.J."/>
            <person name="Sabat G."/>
            <person name="Salamov A."/>
            <person name="Samejima M."/>
            <person name="Schmutz J."/>
            <person name="Slot J.C."/>
            <person name="St John F."/>
            <person name="Stenlid J."/>
            <person name="Sun H."/>
            <person name="Sun S."/>
            <person name="Syed K."/>
            <person name="Tsang A."/>
            <person name="Wiebenga A."/>
            <person name="Young D."/>
            <person name="Pisabarro A."/>
            <person name="Eastwood D.C."/>
            <person name="Martin F."/>
            <person name="Cullen D."/>
            <person name="Grigoriev I.V."/>
            <person name="Hibbett D.S."/>
        </authorList>
    </citation>
    <scope>NUCLEOTIDE SEQUENCE [LARGE SCALE GENOMIC DNA]</scope>
    <source>
        <strain evidence="4 5">MD-104</strain>
    </source>
</reference>